<comment type="catalytic activity">
    <reaction evidence="15">
        <text>13-(9Z-hexadecenoyloxy)-octadecanoate + H2O = 13-hydroxy-octadecanoate + (9Z)-hexadecenoate + H(+)</text>
        <dbReference type="Rhea" id="RHEA:52076"/>
        <dbReference type="ChEBI" id="CHEBI:15377"/>
        <dbReference type="ChEBI" id="CHEBI:15378"/>
        <dbReference type="ChEBI" id="CHEBI:32372"/>
        <dbReference type="ChEBI" id="CHEBI:136304"/>
        <dbReference type="ChEBI" id="CHEBI:136315"/>
    </reaction>
    <physiologicalReaction direction="left-to-right" evidence="15">
        <dbReference type="Rhea" id="RHEA:52077"/>
    </physiologicalReaction>
</comment>
<comment type="catalytic activity">
    <reaction evidence="10">
        <text>12-octadecanoyloxy-octadecanoate + H2O = 12-hydroxyoctadecanoate + octadecanoate + H(+)</text>
        <dbReference type="Rhea" id="RHEA:52080"/>
        <dbReference type="ChEBI" id="CHEBI:15377"/>
        <dbReference type="ChEBI" id="CHEBI:15378"/>
        <dbReference type="ChEBI" id="CHEBI:25629"/>
        <dbReference type="ChEBI" id="CHEBI:84201"/>
        <dbReference type="ChEBI" id="CHEBI:136330"/>
    </reaction>
    <physiologicalReaction direction="left-to-right" evidence="10">
        <dbReference type="Rhea" id="RHEA:52081"/>
    </physiologicalReaction>
</comment>
<feature type="transmembrane region" description="Helical" evidence="17">
    <location>
        <begin position="90"/>
        <end position="113"/>
    </location>
</feature>
<dbReference type="PANTHER" id="PTHR10989">
    <property type="entry name" value="ANDROGEN-INDUCED PROTEIN 1-RELATED"/>
    <property type="match status" value="1"/>
</dbReference>
<feature type="transmembrane region" description="Helical" evidence="17">
    <location>
        <begin position="199"/>
        <end position="224"/>
    </location>
</feature>
<evidence type="ECO:0000256" key="6">
    <source>
        <dbReference type="ARBA" id="ARBA00023136"/>
    </source>
</evidence>
<comment type="catalytic activity">
    <reaction evidence="8">
        <text>13-octadecanoyloxy-octadecanoate + H2O = 13-hydroxy-octadecanoate + octadecanoate + H(+)</text>
        <dbReference type="Rhea" id="RHEA:52084"/>
        <dbReference type="ChEBI" id="CHEBI:15377"/>
        <dbReference type="ChEBI" id="CHEBI:15378"/>
        <dbReference type="ChEBI" id="CHEBI:25629"/>
        <dbReference type="ChEBI" id="CHEBI:136304"/>
        <dbReference type="ChEBI" id="CHEBI:136335"/>
    </reaction>
    <physiologicalReaction direction="left-to-right" evidence="8">
        <dbReference type="Rhea" id="RHEA:52085"/>
    </physiologicalReaction>
</comment>
<comment type="catalytic activity">
    <reaction evidence="13">
        <text>9-octadecanoyloxy-octadecanoate + H2O = 9-hydroxy-octadecanoate + octadecanoate + H(+)</text>
        <dbReference type="Rhea" id="RHEA:52096"/>
        <dbReference type="ChEBI" id="CHEBI:15377"/>
        <dbReference type="ChEBI" id="CHEBI:15378"/>
        <dbReference type="ChEBI" id="CHEBI:25629"/>
        <dbReference type="ChEBI" id="CHEBI:136286"/>
        <dbReference type="ChEBI" id="CHEBI:136373"/>
    </reaction>
    <physiologicalReaction direction="left-to-right" evidence="13">
        <dbReference type="Rhea" id="RHEA:52097"/>
    </physiologicalReaction>
</comment>
<comment type="catalytic activity">
    <reaction evidence="7">
        <text>12-hexadecanoyloxy-octadecanoate + H2O = 12-hydroxyoctadecanoate + hexadecanoate + H(+)</text>
        <dbReference type="Rhea" id="RHEA:52056"/>
        <dbReference type="ChEBI" id="CHEBI:7896"/>
        <dbReference type="ChEBI" id="CHEBI:15377"/>
        <dbReference type="ChEBI" id="CHEBI:15378"/>
        <dbReference type="ChEBI" id="CHEBI:83677"/>
        <dbReference type="ChEBI" id="CHEBI:84201"/>
    </reaction>
    <physiologicalReaction direction="left-to-right" evidence="7">
        <dbReference type="Rhea" id="RHEA:52057"/>
    </physiologicalReaction>
</comment>
<evidence type="ECO:0000256" key="16">
    <source>
        <dbReference type="ARBA" id="ARBA00049428"/>
    </source>
</evidence>
<evidence type="ECO:0000256" key="7">
    <source>
        <dbReference type="ARBA" id="ARBA00047368"/>
    </source>
</evidence>
<evidence type="ECO:0008006" key="19">
    <source>
        <dbReference type="Google" id="ProtNLM"/>
    </source>
</evidence>
<dbReference type="Pfam" id="PF04750">
    <property type="entry name" value="Far-17a_AIG1"/>
    <property type="match status" value="1"/>
</dbReference>
<reference evidence="18" key="1">
    <citation type="submission" date="2015-09" db="EMBL/GenBank/DDBJ databases">
        <title>Scylla olivacea transcriptome.</title>
        <authorList>
            <person name="Ikhwanuddin M."/>
        </authorList>
    </citation>
    <scope>NUCLEOTIDE SEQUENCE</scope>
</reference>
<comment type="catalytic activity">
    <reaction evidence="12">
        <text>9-(9Z-octadecenoyloxy)-octadecanoate + H2O = 9-hydroxy-octadecanoate + (9Z)-octadecenoate + H(+)</text>
        <dbReference type="Rhea" id="RHEA:52048"/>
        <dbReference type="ChEBI" id="CHEBI:15377"/>
        <dbReference type="ChEBI" id="CHEBI:15378"/>
        <dbReference type="ChEBI" id="CHEBI:30823"/>
        <dbReference type="ChEBI" id="CHEBI:136282"/>
        <dbReference type="ChEBI" id="CHEBI:136286"/>
    </reaction>
    <physiologicalReaction direction="left-to-right" evidence="12">
        <dbReference type="Rhea" id="RHEA:52049"/>
    </physiologicalReaction>
</comment>
<evidence type="ECO:0000256" key="15">
    <source>
        <dbReference type="ARBA" id="ARBA00049322"/>
    </source>
</evidence>
<keyword evidence="4 17" id="KW-0812">Transmembrane</keyword>
<dbReference type="InterPro" id="IPR006838">
    <property type="entry name" value="ADTRP_AIG1"/>
</dbReference>
<evidence type="ECO:0000256" key="14">
    <source>
        <dbReference type="ARBA" id="ARBA00049296"/>
    </source>
</evidence>
<comment type="catalytic activity">
    <reaction evidence="11">
        <text>12-(9Z-octadecenoyloxy)-octadecanoate + H2O = 12-hydroxyoctadecanoate + (9Z)-octadecenoate + H(+)</text>
        <dbReference type="Rhea" id="RHEA:52060"/>
        <dbReference type="ChEBI" id="CHEBI:15377"/>
        <dbReference type="ChEBI" id="CHEBI:15378"/>
        <dbReference type="ChEBI" id="CHEBI:30823"/>
        <dbReference type="ChEBI" id="CHEBI:84201"/>
        <dbReference type="ChEBI" id="CHEBI:136302"/>
    </reaction>
    <physiologicalReaction direction="left-to-right" evidence="11">
        <dbReference type="Rhea" id="RHEA:52061"/>
    </physiologicalReaction>
</comment>
<evidence type="ECO:0000256" key="11">
    <source>
        <dbReference type="ARBA" id="ARBA00048701"/>
    </source>
</evidence>
<evidence type="ECO:0000256" key="3">
    <source>
        <dbReference type="ARBA" id="ARBA00009300"/>
    </source>
</evidence>
<proteinExistence type="inferred from homology"/>
<name>A0A0P4WPH7_SCYOL</name>
<dbReference type="AlphaFoldDB" id="A0A0P4WPH7"/>
<keyword evidence="5 17" id="KW-1133">Transmembrane helix</keyword>
<comment type="catalytic activity">
    <reaction evidence="1">
        <text>9-(9Z-hexadecenoyloxy)-octadecanoate + H2O = (9Z)-hexadecenoate + 9-hydroxy-octadecanoate + H(+)</text>
        <dbReference type="Rhea" id="RHEA:52068"/>
        <dbReference type="ChEBI" id="CHEBI:15377"/>
        <dbReference type="ChEBI" id="CHEBI:15378"/>
        <dbReference type="ChEBI" id="CHEBI:32372"/>
        <dbReference type="ChEBI" id="CHEBI:136286"/>
        <dbReference type="ChEBI" id="CHEBI:136309"/>
    </reaction>
    <physiologicalReaction direction="left-to-right" evidence="1">
        <dbReference type="Rhea" id="RHEA:52069"/>
    </physiologicalReaction>
</comment>
<evidence type="ECO:0000256" key="17">
    <source>
        <dbReference type="SAM" id="Phobius"/>
    </source>
</evidence>
<comment type="catalytic activity">
    <reaction evidence="9">
        <text>9-hexadecanoyloxy-octadecanoate + H2O = 9-hydroxy-octadecanoate + hexadecanoate + H(+)</text>
        <dbReference type="Rhea" id="RHEA:52052"/>
        <dbReference type="ChEBI" id="CHEBI:7896"/>
        <dbReference type="ChEBI" id="CHEBI:15377"/>
        <dbReference type="ChEBI" id="CHEBI:15378"/>
        <dbReference type="ChEBI" id="CHEBI:83670"/>
        <dbReference type="ChEBI" id="CHEBI:136286"/>
    </reaction>
    <physiologicalReaction direction="left-to-right" evidence="9">
        <dbReference type="Rhea" id="RHEA:52053"/>
    </physiologicalReaction>
</comment>
<feature type="transmembrane region" description="Helical" evidence="17">
    <location>
        <begin position="133"/>
        <end position="154"/>
    </location>
</feature>
<dbReference type="GO" id="GO:0012505">
    <property type="term" value="C:endomembrane system"/>
    <property type="evidence" value="ECO:0007669"/>
    <property type="project" value="UniProtKB-SubCell"/>
</dbReference>
<evidence type="ECO:0000256" key="4">
    <source>
        <dbReference type="ARBA" id="ARBA00022692"/>
    </source>
</evidence>
<comment type="similarity">
    <text evidence="3">Belongs to the AIG1 family.</text>
</comment>
<keyword evidence="6 17" id="KW-0472">Membrane</keyword>
<evidence type="ECO:0000256" key="5">
    <source>
        <dbReference type="ARBA" id="ARBA00022989"/>
    </source>
</evidence>
<accession>A0A0P4WPH7</accession>
<evidence type="ECO:0000256" key="9">
    <source>
        <dbReference type="ARBA" id="ARBA00047863"/>
    </source>
</evidence>
<feature type="transmembrane region" description="Helical" evidence="17">
    <location>
        <begin position="161"/>
        <end position="187"/>
    </location>
</feature>
<dbReference type="PANTHER" id="PTHR10989:SF16">
    <property type="entry name" value="AT02829P-RELATED"/>
    <property type="match status" value="1"/>
</dbReference>
<evidence type="ECO:0000256" key="2">
    <source>
        <dbReference type="ARBA" id="ARBA00004127"/>
    </source>
</evidence>
<dbReference type="GO" id="GO:0016020">
    <property type="term" value="C:membrane"/>
    <property type="evidence" value="ECO:0007669"/>
    <property type="project" value="InterPro"/>
</dbReference>
<dbReference type="EMBL" id="GDRN01073590">
    <property type="protein sequence ID" value="JAI63364.1"/>
    <property type="molecule type" value="Transcribed_RNA"/>
</dbReference>
<evidence type="ECO:0000256" key="8">
    <source>
        <dbReference type="ARBA" id="ARBA00047427"/>
    </source>
</evidence>
<comment type="catalytic activity">
    <reaction evidence="14">
        <text>13-(9Z-octadecenoyloxy)-octadecanoate + H2O = 13-hydroxy-octadecanoate + (9Z)-octadecenoate + H(+)</text>
        <dbReference type="Rhea" id="RHEA:52064"/>
        <dbReference type="ChEBI" id="CHEBI:15377"/>
        <dbReference type="ChEBI" id="CHEBI:15378"/>
        <dbReference type="ChEBI" id="CHEBI:30823"/>
        <dbReference type="ChEBI" id="CHEBI:136303"/>
        <dbReference type="ChEBI" id="CHEBI:136304"/>
    </reaction>
    <physiologicalReaction direction="left-to-right" evidence="14">
        <dbReference type="Rhea" id="RHEA:52065"/>
    </physiologicalReaction>
</comment>
<sequence length="241" mass="27778">MGALPKCYHALTFFVYAFGLYFDHYKLNIPTSSSSYRMTHQITGGRWKYLTYIDLVLQCSFFGLCVLNDLLGSETVVANKRSFLQKLRDFLLSTLVVPLGVFIPLIFWGLYAVDRELIFPVSLDAWFPGWLNHLMHTLPLIASLLEVVFVNHVYPRGRILYIPIIVASALYVSWLCFIAYYAGFWVYPVFEVLDFKSRAVFMACLIPPNLFFVFLGQKLHMAIWGPSKSSSRRRGKKDKSQ</sequence>
<protein>
    <recommendedName>
        <fullName evidence="19">Androgen-dependent TFPI-regulating protein</fullName>
    </recommendedName>
</protein>
<organism evidence="18">
    <name type="scientific">Scylla olivacea</name>
    <name type="common">Orange mud crab</name>
    <name type="synonym">Cancer olivacea</name>
    <dbReference type="NCBI Taxonomy" id="85551"/>
    <lineage>
        <taxon>Eukaryota</taxon>
        <taxon>Metazoa</taxon>
        <taxon>Ecdysozoa</taxon>
        <taxon>Arthropoda</taxon>
        <taxon>Crustacea</taxon>
        <taxon>Multicrustacea</taxon>
        <taxon>Malacostraca</taxon>
        <taxon>Eumalacostraca</taxon>
        <taxon>Eucarida</taxon>
        <taxon>Decapoda</taxon>
        <taxon>Pleocyemata</taxon>
        <taxon>Brachyura</taxon>
        <taxon>Eubrachyura</taxon>
        <taxon>Portunoidea</taxon>
        <taxon>Portunidae</taxon>
        <taxon>Portuninae</taxon>
        <taxon>Scylla</taxon>
    </lineage>
</organism>
<comment type="subcellular location">
    <subcellularLocation>
        <location evidence="2">Endomembrane system</location>
        <topology evidence="2">Multi-pass membrane protein</topology>
    </subcellularLocation>
</comment>
<evidence type="ECO:0000256" key="10">
    <source>
        <dbReference type="ARBA" id="ARBA00048680"/>
    </source>
</evidence>
<evidence type="ECO:0000256" key="13">
    <source>
        <dbReference type="ARBA" id="ARBA00049221"/>
    </source>
</evidence>
<evidence type="ECO:0000256" key="1">
    <source>
        <dbReference type="ARBA" id="ARBA00000923"/>
    </source>
</evidence>
<evidence type="ECO:0000313" key="18">
    <source>
        <dbReference type="EMBL" id="JAI63364.1"/>
    </source>
</evidence>
<feature type="transmembrane region" description="Helical" evidence="17">
    <location>
        <begin position="47"/>
        <end position="70"/>
    </location>
</feature>
<comment type="catalytic activity">
    <reaction evidence="16">
        <text>12-(9Z-hexadecenoyloxy)-octadecanoate + H2O = 12-hydroxyoctadecanoate + (9Z)-hexadecenoate + H(+)</text>
        <dbReference type="Rhea" id="RHEA:52072"/>
        <dbReference type="ChEBI" id="CHEBI:15377"/>
        <dbReference type="ChEBI" id="CHEBI:15378"/>
        <dbReference type="ChEBI" id="CHEBI:32372"/>
        <dbReference type="ChEBI" id="CHEBI:84201"/>
        <dbReference type="ChEBI" id="CHEBI:136312"/>
    </reaction>
    <physiologicalReaction direction="left-to-right" evidence="16">
        <dbReference type="Rhea" id="RHEA:52073"/>
    </physiologicalReaction>
</comment>
<feature type="transmembrane region" description="Helical" evidence="17">
    <location>
        <begin position="7"/>
        <end position="27"/>
    </location>
</feature>
<evidence type="ECO:0000256" key="12">
    <source>
        <dbReference type="ARBA" id="ARBA00048800"/>
    </source>
</evidence>